<accession>A0ABT4QG10</accession>
<keyword evidence="3" id="KW-1185">Reference proteome</keyword>
<dbReference type="Gene3D" id="1.20.120.450">
    <property type="entry name" value="dinb family like domain"/>
    <property type="match status" value="1"/>
</dbReference>
<comment type="caution">
    <text evidence="2">The sequence shown here is derived from an EMBL/GenBank/DDBJ whole genome shotgun (WGS) entry which is preliminary data.</text>
</comment>
<dbReference type="InterPro" id="IPR034660">
    <property type="entry name" value="DinB/YfiT-like"/>
</dbReference>
<evidence type="ECO:0000313" key="2">
    <source>
        <dbReference type="EMBL" id="MCZ8515791.1"/>
    </source>
</evidence>
<dbReference type="InterPro" id="IPR024775">
    <property type="entry name" value="DinB-like"/>
</dbReference>
<feature type="domain" description="DinB-like" evidence="1">
    <location>
        <begin position="29"/>
        <end position="101"/>
    </location>
</feature>
<dbReference type="SUPFAM" id="SSF109854">
    <property type="entry name" value="DinB/YfiT-like putative metalloenzymes"/>
    <property type="match status" value="1"/>
</dbReference>
<protein>
    <submittedName>
        <fullName evidence="2">DinB family protein</fullName>
    </submittedName>
</protein>
<sequence length="112" mass="12618">MISTLNSLVFTRIDGKSLIPQEFTDLFKGGTRPSDWSTTPPSKAELVDLLKKQLNDLNETFGNRIDEQLGSPLQIRDFKFETAGEVIGFAMYHEGLHVSTINDLLKVINHQK</sequence>
<dbReference type="RefSeq" id="WP_269884319.1">
    <property type="nucleotide sequence ID" value="NZ_JAQAGZ010000019.1"/>
</dbReference>
<reference evidence="2 3" key="1">
    <citation type="submission" date="2022-12" db="EMBL/GenBank/DDBJ databases">
        <title>Draft genome sequence of Paenibacillus sp. dW9.</title>
        <authorList>
            <person name="Choi E.-W."/>
            <person name="Kim D.-U."/>
        </authorList>
    </citation>
    <scope>NUCLEOTIDE SEQUENCE [LARGE SCALE GENOMIC DNA]</scope>
    <source>
        <strain evidence="3">dW9</strain>
    </source>
</reference>
<evidence type="ECO:0000313" key="3">
    <source>
        <dbReference type="Proteomes" id="UP001527882"/>
    </source>
</evidence>
<dbReference type="Proteomes" id="UP001527882">
    <property type="component" value="Unassembled WGS sequence"/>
</dbReference>
<name>A0ABT4QG10_9BACL</name>
<dbReference type="Pfam" id="PF12867">
    <property type="entry name" value="DinB_2"/>
    <property type="match status" value="1"/>
</dbReference>
<dbReference type="EMBL" id="JAQAGZ010000019">
    <property type="protein sequence ID" value="MCZ8515791.1"/>
    <property type="molecule type" value="Genomic_DNA"/>
</dbReference>
<evidence type="ECO:0000259" key="1">
    <source>
        <dbReference type="Pfam" id="PF12867"/>
    </source>
</evidence>
<organism evidence="2 3">
    <name type="scientific">Paenibacillus gyeongsangnamensis</name>
    <dbReference type="NCBI Taxonomy" id="3388067"/>
    <lineage>
        <taxon>Bacteria</taxon>
        <taxon>Bacillati</taxon>
        <taxon>Bacillota</taxon>
        <taxon>Bacilli</taxon>
        <taxon>Bacillales</taxon>
        <taxon>Paenibacillaceae</taxon>
        <taxon>Paenibacillus</taxon>
    </lineage>
</organism>
<proteinExistence type="predicted"/>
<gene>
    <name evidence="2" type="ORF">O9H85_25940</name>
</gene>